<name>A0ABM7JDV4_9MYCO</name>
<evidence type="ECO:0000313" key="1">
    <source>
        <dbReference type="EMBL" id="BBY12109.1"/>
    </source>
</evidence>
<evidence type="ECO:0000313" key="2">
    <source>
        <dbReference type="Proteomes" id="UP000466831"/>
    </source>
</evidence>
<sequence length="63" mass="6392">MIGAGPAAAWVVVFDADADADVVAVSGGADTVSEQDDSARQASAARQAVRIENPREFCVTKGA</sequence>
<proteinExistence type="predicted"/>
<reference evidence="1 2" key="1">
    <citation type="journal article" date="2019" name="Emerg. Microbes Infect.">
        <title>Comprehensive subspecies identification of 175 nontuberculous mycobacteria species based on 7547 genomic profiles.</title>
        <authorList>
            <person name="Matsumoto Y."/>
            <person name="Kinjo T."/>
            <person name="Motooka D."/>
            <person name="Nabeya D."/>
            <person name="Jung N."/>
            <person name="Uechi K."/>
            <person name="Horii T."/>
            <person name="Iida T."/>
            <person name="Fujita J."/>
            <person name="Nakamura S."/>
        </authorList>
    </citation>
    <scope>NUCLEOTIDE SEQUENCE [LARGE SCALE GENOMIC DNA]</scope>
    <source>
        <strain evidence="1 2">JCM 17324</strain>
    </source>
</reference>
<accession>A0ABM7JDV4</accession>
<organism evidence="1 2">
    <name type="scientific">Mycobacterium marseillense</name>
    <dbReference type="NCBI Taxonomy" id="701042"/>
    <lineage>
        <taxon>Bacteria</taxon>
        <taxon>Bacillati</taxon>
        <taxon>Actinomycetota</taxon>
        <taxon>Actinomycetes</taxon>
        <taxon>Mycobacteriales</taxon>
        <taxon>Mycobacteriaceae</taxon>
        <taxon>Mycobacterium</taxon>
        <taxon>Mycobacterium avium complex (MAC)</taxon>
    </lineage>
</organism>
<keyword evidence="2" id="KW-1185">Reference proteome</keyword>
<protein>
    <submittedName>
        <fullName evidence="1">Uncharacterized protein</fullName>
    </submittedName>
</protein>
<dbReference type="Proteomes" id="UP000466831">
    <property type="component" value="Chromosome"/>
</dbReference>
<gene>
    <name evidence="1" type="ORF">MMARJ_28490</name>
</gene>
<dbReference type="EMBL" id="AP022584">
    <property type="protein sequence ID" value="BBY12109.1"/>
    <property type="molecule type" value="Genomic_DNA"/>
</dbReference>